<protein>
    <submittedName>
        <fullName evidence="6">Outer membrane receptor proteins, mostly Fe transport</fullName>
    </submittedName>
</protein>
<feature type="transmembrane region" description="Helical" evidence="4">
    <location>
        <begin position="51"/>
        <end position="69"/>
    </location>
</feature>
<dbReference type="EMBL" id="FUWL01000007">
    <property type="protein sequence ID" value="SJZ52060.1"/>
    <property type="molecule type" value="Genomic_DNA"/>
</dbReference>
<evidence type="ECO:0000313" key="6">
    <source>
        <dbReference type="EMBL" id="SJZ52060.1"/>
    </source>
</evidence>
<evidence type="ECO:0000313" key="7">
    <source>
        <dbReference type="Proteomes" id="UP000189956"/>
    </source>
</evidence>
<dbReference type="Pfam" id="PF14905">
    <property type="entry name" value="OMP_b-brl_3"/>
    <property type="match status" value="1"/>
</dbReference>
<evidence type="ECO:0000259" key="5">
    <source>
        <dbReference type="Pfam" id="PF14905"/>
    </source>
</evidence>
<keyword evidence="2 4" id="KW-0472">Membrane</keyword>
<feature type="domain" description="Outer membrane protein beta-barrel" evidence="5">
    <location>
        <begin position="421"/>
        <end position="796"/>
    </location>
</feature>
<comment type="subcellular location">
    <subcellularLocation>
        <location evidence="1">Cell outer membrane</location>
    </subcellularLocation>
</comment>
<keyword evidence="4" id="KW-0812">Transmembrane</keyword>
<dbReference type="AlphaFoldDB" id="A0A1T4LBK2"/>
<dbReference type="RefSeq" id="WP_078735714.1">
    <property type="nucleotide sequence ID" value="NZ_FUWL01000007.1"/>
</dbReference>
<evidence type="ECO:0000256" key="2">
    <source>
        <dbReference type="ARBA" id="ARBA00023136"/>
    </source>
</evidence>
<dbReference type="InterPro" id="IPR036942">
    <property type="entry name" value="Beta-barrel_TonB_sf"/>
</dbReference>
<dbReference type="InterPro" id="IPR041700">
    <property type="entry name" value="OMP_b-brl_3"/>
</dbReference>
<organism evidence="6 7">
    <name type="scientific">Porphyromonas cangingivalis</name>
    <dbReference type="NCBI Taxonomy" id="36874"/>
    <lineage>
        <taxon>Bacteria</taxon>
        <taxon>Pseudomonadati</taxon>
        <taxon>Bacteroidota</taxon>
        <taxon>Bacteroidia</taxon>
        <taxon>Bacteroidales</taxon>
        <taxon>Porphyromonadaceae</taxon>
        <taxon>Porphyromonas</taxon>
    </lineage>
</organism>
<dbReference type="GO" id="GO:0009279">
    <property type="term" value="C:cell outer membrane"/>
    <property type="evidence" value="ECO:0007669"/>
    <property type="project" value="UniProtKB-SubCell"/>
</dbReference>
<name>A0A1T4LBK2_PORCN</name>
<dbReference type="Proteomes" id="UP000189956">
    <property type="component" value="Unassembled WGS sequence"/>
</dbReference>
<accession>A0A1T4LBK2</accession>
<reference evidence="6 7" key="1">
    <citation type="submission" date="2017-02" db="EMBL/GenBank/DDBJ databases">
        <authorList>
            <person name="Peterson S.W."/>
        </authorList>
    </citation>
    <scope>NUCLEOTIDE SEQUENCE [LARGE SCALE GENOMIC DNA]</scope>
    <source>
        <strain evidence="6 7">ATCC 700135</strain>
    </source>
</reference>
<evidence type="ECO:0000256" key="3">
    <source>
        <dbReference type="ARBA" id="ARBA00023237"/>
    </source>
</evidence>
<dbReference type="SUPFAM" id="SSF56935">
    <property type="entry name" value="Porins"/>
    <property type="match status" value="1"/>
</dbReference>
<keyword evidence="4" id="KW-1133">Transmembrane helix</keyword>
<evidence type="ECO:0000256" key="1">
    <source>
        <dbReference type="ARBA" id="ARBA00004442"/>
    </source>
</evidence>
<keyword evidence="3" id="KW-0998">Cell outer membrane</keyword>
<dbReference type="Gene3D" id="2.40.170.20">
    <property type="entry name" value="TonB-dependent receptor, beta-barrel domain"/>
    <property type="match status" value="1"/>
</dbReference>
<keyword evidence="6" id="KW-0675">Receptor</keyword>
<sequence length="818" mass="92772">MKEKMDRKRARLIGFHDSFLLSGSNFVHFGTSLRDVLWEEIICRISVLKIVVLRKILLGVILVFVPMLSNAQDTEVSLSLKDSLGQSVDCAKCSVFRAKENLLVLSSWSNENGEVSFLVSSDDSYILKVSYMGASLKELHFDIPKGLDKLELGILRFNINSVLLDEVIVQGEKRISRKANNIKVNVKGSSLENIGTVIDILREIPRVVVQGDEIAILGKGIPNIYLNGRKVLNIDKILSIKSSEIRKIEVLGNPNGRYGVNTSSAIIITTSTSYQDIWGIDIMDKVGSKGKFSNALNATAYLNLSKISIKAGTNYIYGEKMYHKEDTYDYSVLDNQIRNRSVTELSGVQKNLSLSTEVVYRINNNHSINLFANVDPTVLGKEHLNGFLHHNDINNVNLVQEFNSITQTNSSNTLLSGAYHFNTTKTKIDFSGTYFYMKQNANRYLSTEQETSKFDQKSIAHNLTLKGDCEQNLSKVFSLFSGIEYIFTQRDGRYKTTNSNTDFFNQKQLTGYIALQANINKRWRAQAQMGMEFIDFKYFKNETIINGQSKRSLKYLPKLSVSYENEDFSLELSYNKTIDKPSYNQLSSNSFMSNKYLRWDGNPTLRNSYVHSLTTDLTYSWANLSLSYSRVKDGFFEVCTLLDPQSMIVKISPENLPDYNQFYAGLSMNPQIRNLGILADVGLQLQDLKYGGVSYNKPLIAYSFRLNYTFLKGVSLRCGISGHLKNGSYATGETKGYSNFDIRLSKSWMSGKLITQIYATDIFNKAYERILLNTNNILRQDYSHGGTRGIFLTVQYKWGKRNKSSGQTLSKEMMRLMY</sequence>
<gene>
    <name evidence="6" type="ORF">SAMN02745205_01077</name>
</gene>
<proteinExistence type="predicted"/>
<evidence type="ECO:0000256" key="4">
    <source>
        <dbReference type="SAM" id="Phobius"/>
    </source>
</evidence>